<comment type="caution">
    <text evidence="2">The sequence shown here is derived from an EMBL/GenBank/DDBJ whole genome shotgun (WGS) entry which is preliminary data.</text>
</comment>
<dbReference type="EMBL" id="RAWI01000022">
    <property type="protein sequence ID" value="RKI15080.1"/>
    <property type="molecule type" value="Genomic_DNA"/>
</dbReference>
<dbReference type="PANTHER" id="PTHR30605">
    <property type="entry name" value="ANHYDRO-N-ACETYLMURAMIC ACID KINASE"/>
    <property type="match status" value="1"/>
</dbReference>
<dbReference type="InterPro" id="IPR043129">
    <property type="entry name" value="ATPase_NBD"/>
</dbReference>
<proteinExistence type="inferred from homology"/>
<dbReference type="NCBIfam" id="NF007148">
    <property type="entry name" value="PRK09585.3-2"/>
    <property type="match status" value="1"/>
</dbReference>
<gene>
    <name evidence="1" type="primary">anmK</name>
    <name evidence="2" type="ORF">D7Y13_04830</name>
</gene>
<evidence type="ECO:0000256" key="1">
    <source>
        <dbReference type="HAMAP-Rule" id="MF_01270"/>
    </source>
</evidence>
<comment type="pathway">
    <text evidence="1">Cell wall biogenesis; peptidoglycan recycling.</text>
</comment>
<dbReference type="Gene3D" id="3.30.420.40">
    <property type="match status" value="2"/>
</dbReference>
<dbReference type="GO" id="GO:0016301">
    <property type="term" value="F:kinase activity"/>
    <property type="evidence" value="ECO:0007669"/>
    <property type="project" value="UniProtKB-KW"/>
</dbReference>
<keyword evidence="1" id="KW-0547">Nucleotide-binding</keyword>
<dbReference type="Pfam" id="PF03702">
    <property type="entry name" value="AnmK"/>
    <property type="match status" value="1"/>
</dbReference>
<evidence type="ECO:0000313" key="2">
    <source>
        <dbReference type="EMBL" id="RKI15080.1"/>
    </source>
</evidence>
<comment type="function">
    <text evidence="1">Catalyzes the specific phosphorylation of 1,6-anhydro-N-acetylmuramic acid (anhMurNAc) with the simultaneous cleavage of the 1,6-anhydro ring, generating MurNAc-6-P. Is required for the utilization of anhMurNAc either imported from the medium or derived from its own cell wall murein, and thus plays a role in cell wall recycling.</text>
</comment>
<comment type="catalytic activity">
    <reaction evidence="1">
        <text>1,6-anhydro-N-acetyl-beta-muramate + ATP + H2O = N-acetyl-D-muramate 6-phosphate + ADP + H(+)</text>
        <dbReference type="Rhea" id="RHEA:24952"/>
        <dbReference type="ChEBI" id="CHEBI:15377"/>
        <dbReference type="ChEBI" id="CHEBI:15378"/>
        <dbReference type="ChEBI" id="CHEBI:30616"/>
        <dbReference type="ChEBI" id="CHEBI:58690"/>
        <dbReference type="ChEBI" id="CHEBI:58722"/>
        <dbReference type="ChEBI" id="CHEBI:456216"/>
        <dbReference type="EC" id="2.7.1.170"/>
    </reaction>
</comment>
<keyword evidence="1" id="KW-0119">Carbohydrate metabolism</keyword>
<keyword evidence="1" id="KW-0067">ATP-binding</keyword>
<protein>
    <recommendedName>
        <fullName evidence="1">Anhydro-N-acetylmuramic acid kinase</fullName>
        <ecNumber evidence="1">2.7.1.170</ecNumber>
    </recommendedName>
    <alternativeName>
        <fullName evidence="1">AnhMurNAc kinase</fullName>
    </alternativeName>
</protein>
<keyword evidence="1 2" id="KW-0418">Kinase</keyword>
<dbReference type="EC" id="2.7.1.170" evidence="1"/>
<comment type="similarity">
    <text evidence="1">Belongs to the anhydro-N-acetylmuramic acid kinase family.</text>
</comment>
<dbReference type="Proteomes" id="UP000278907">
    <property type="component" value="Unassembled WGS sequence"/>
</dbReference>
<organism evidence="2 3">
    <name type="scientific">Corallococcus praedator</name>
    <dbReference type="NCBI Taxonomy" id="2316724"/>
    <lineage>
        <taxon>Bacteria</taxon>
        <taxon>Pseudomonadati</taxon>
        <taxon>Myxococcota</taxon>
        <taxon>Myxococcia</taxon>
        <taxon>Myxococcales</taxon>
        <taxon>Cystobacterineae</taxon>
        <taxon>Myxococcaceae</taxon>
        <taxon>Corallococcus</taxon>
    </lineage>
</organism>
<evidence type="ECO:0000313" key="3">
    <source>
        <dbReference type="Proteomes" id="UP000278907"/>
    </source>
</evidence>
<name>A0ABX9QPW5_9BACT</name>
<accession>A0ABX9QPW5</accession>
<sequence length="387" mass="41050">MRPAPPTSAFLPPRLCVGVLSGTSVDAAEAALCRVEGTGADVTLQLLAHVSRPFAPDLIARVLGPQDARSLCALNFELGEQFAEAVLAVIARAGVAPGDVHVVGSHGQTMAHLPSDLSPTPSTLQIGEADVIAERTGLPVVSDFRTRDMAVGGQGAPLVPYLDWAVFRNRERPDATRAFLNLGGIGNLSVVGARMEDTLAFDTGPANMVLDGLARRMTDGRLGCDRDGSLSSRGQVLPALLEELLAHPFLARPPPRSAGREGFGEPLVERLWAAAPERPHDLMATARAFTVEATARAFETWVFPRFPRLEAVYVSGGGTRNPALMEDLRARLAPVPLERLDVLGFPEEAKEAALFALLAAEHRAGTPANVCPATGARRRVVLGKLTP</sequence>
<feature type="binding site" evidence="1">
    <location>
        <begin position="22"/>
        <end position="29"/>
    </location>
    <ligand>
        <name>ATP</name>
        <dbReference type="ChEBI" id="CHEBI:30616"/>
    </ligand>
</feature>
<dbReference type="HAMAP" id="MF_01270">
    <property type="entry name" value="AnhMurNAc_kinase"/>
    <property type="match status" value="1"/>
</dbReference>
<keyword evidence="1 2" id="KW-0808">Transferase</keyword>
<comment type="pathway">
    <text evidence="1">Amino-sugar metabolism; 1,6-anhydro-N-acetylmuramate degradation.</text>
</comment>
<dbReference type="InterPro" id="IPR005338">
    <property type="entry name" value="Anhydro_N_Ac-Mur_kinase"/>
</dbReference>
<keyword evidence="3" id="KW-1185">Reference proteome</keyword>
<dbReference type="SUPFAM" id="SSF53067">
    <property type="entry name" value="Actin-like ATPase domain"/>
    <property type="match status" value="1"/>
</dbReference>
<dbReference type="RefSeq" id="WP_120583028.1">
    <property type="nucleotide sequence ID" value="NZ_RAWI01000022.1"/>
</dbReference>
<dbReference type="PANTHER" id="PTHR30605:SF0">
    <property type="entry name" value="ANHYDRO-N-ACETYLMURAMIC ACID KINASE"/>
    <property type="match status" value="1"/>
</dbReference>
<reference evidence="2 3" key="1">
    <citation type="submission" date="2018-09" db="EMBL/GenBank/DDBJ databases">
        <authorList>
            <person name="Livingstone P.G."/>
            <person name="Whitworth D.E."/>
        </authorList>
    </citation>
    <scope>NUCLEOTIDE SEQUENCE [LARGE SCALE GENOMIC DNA]</scope>
    <source>
        <strain evidence="2 3">CA031B</strain>
    </source>
</reference>